<accession>A0A1Y1UIP4</accession>
<feature type="region of interest" description="Disordered" evidence="1">
    <location>
        <begin position="55"/>
        <end position="108"/>
    </location>
</feature>
<name>A0A1Y1UIP4_9TREE</name>
<dbReference type="EMBL" id="NBSH01000005">
    <property type="protein sequence ID" value="ORX37918.1"/>
    <property type="molecule type" value="Genomic_DNA"/>
</dbReference>
<proteinExistence type="predicted"/>
<evidence type="ECO:0000313" key="2">
    <source>
        <dbReference type="EMBL" id="ORX37918.1"/>
    </source>
</evidence>
<dbReference type="GeneID" id="33557437"/>
<comment type="caution">
    <text evidence="2">The sequence shown here is derived from an EMBL/GenBank/DDBJ whole genome shotgun (WGS) entry which is preliminary data.</text>
</comment>
<dbReference type="AlphaFoldDB" id="A0A1Y1UIP4"/>
<sequence length="192" mass="21881">MICGYTVDLDRAATFTETFLAESFRPVISEINQRLSEDRSWAWVLSKYNAKSARRRARPVHRDRRGGYALMTQSVPGDNPKTKNDRSKYSKGREANSKGMQAPKGKRSGSDILKARCYNTSLNDIEDAWAMITIAEDPALHWADLSNDEPMDWPDEVIPWTGDDDLEHNPILHHTEPFLRMSGSWQLRSSLA</sequence>
<feature type="compositionally biased region" description="Basic and acidic residues" evidence="1">
    <location>
        <begin position="80"/>
        <end position="96"/>
    </location>
</feature>
<keyword evidence="3" id="KW-1185">Reference proteome</keyword>
<protein>
    <submittedName>
        <fullName evidence="2">Uncharacterized protein</fullName>
    </submittedName>
</protein>
<evidence type="ECO:0000256" key="1">
    <source>
        <dbReference type="SAM" id="MobiDB-lite"/>
    </source>
</evidence>
<reference evidence="2 3" key="1">
    <citation type="submission" date="2017-03" db="EMBL/GenBank/DDBJ databases">
        <title>Widespread Adenine N6-methylation of Active Genes in Fungi.</title>
        <authorList>
            <consortium name="DOE Joint Genome Institute"/>
            <person name="Mondo S.J."/>
            <person name="Dannebaum R.O."/>
            <person name="Kuo R.C."/>
            <person name="Louie K.B."/>
            <person name="Bewick A.J."/>
            <person name="Labutti K."/>
            <person name="Haridas S."/>
            <person name="Kuo A."/>
            <person name="Salamov A."/>
            <person name="Ahrendt S.R."/>
            <person name="Lau R."/>
            <person name="Bowen B.P."/>
            <person name="Lipzen A."/>
            <person name="Sullivan W."/>
            <person name="Andreopoulos W.B."/>
            <person name="Clum A."/>
            <person name="Lindquist E."/>
            <person name="Daum C."/>
            <person name="Northen T.R."/>
            <person name="Ramamoorthy G."/>
            <person name="Schmitz R.J."/>
            <person name="Gryganskyi A."/>
            <person name="Culley D."/>
            <person name="Magnuson J."/>
            <person name="James T.Y."/>
            <person name="O'Malley M.A."/>
            <person name="Stajich J.E."/>
            <person name="Spatafora J.W."/>
            <person name="Visel A."/>
            <person name="Grigoriev I.V."/>
        </authorList>
    </citation>
    <scope>NUCLEOTIDE SEQUENCE [LARGE SCALE GENOMIC DNA]</scope>
    <source>
        <strain evidence="2 3">NRRL Y-17943</strain>
    </source>
</reference>
<gene>
    <name evidence="2" type="ORF">BD324DRAFT_623796</name>
</gene>
<dbReference type="InParanoid" id="A0A1Y1UIP4"/>
<organism evidence="2 3">
    <name type="scientific">Kockovaella imperatae</name>
    <dbReference type="NCBI Taxonomy" id="4999"/>
    <lineage>
        <taxon>Eukaryota</taxon>
        <taxon>Fungi</taxon>
        <taxon>Dikarya</taxon>
        <taxon>Basidiomycota</taxon>
        <taxon>Agaricomycotina</taxon>
        <taxon>Tremellomycetes</taxon>
        <taxon>Tremellales</taxon>
        <taxon>Cuniculitremaceae</taxon>
        <taxon>Kockovaella</taxon>
    </lineage>
</organism>
<evidence type="ECO:0000313" key="3">
    <source>
        <dbReference type="Proteomes" id="UP000193218"/>
    </source>
</evidence>
<dbReference type="RefSeq" id="XP_021871905.1">
    <property type="nucleotide sequence ID" value="XM_022015628.1"/>
</dbReference>
<dbReference type="Proteomes" id="UP000193218">
    <property type="component" value="Unassembled WGS sequence"/>
</dbReference>
<feature type="compositionally biased region" description="Basic residues" evidence="1">
    <location>
        <begin position="55"/>
        <end position="64"/>
    </location>
</feature>